<comment type="similarity">
    <text evidence="3 14">Belongs to the pyruvate kinase family.</text>
</comment>
<keyword evidence="12 17" id="KW-0670">Pyruvate</keyword>
<dbReference type="EC" id="2.7.1.40" evidence="4 13"/>
<dbReference type="NCBIfam" id="TIGR01064">
    <property type="entry name" value="pyruv_kin"/>
    <property type="match status" value="1"/>
</dbReference>
<comment type="pathway">
    <text evidence="2 14">Carbohydrate degradation; glycolysis; pyruvate from D-glyceraldehyde 3-phosphate: step 5/5.</text>
</comment>
<dbReference type="Proteomes" id="UP000316426">
    <property type="component" value="Chromosome"/>
</dbReference>
<dbReference type="InterPro" id="IPR001697">
    <property type="entry name" value="Pyr_Knase"/>
</dbReference>
<keyword evidence="7" id="KW-0547">Nucleotide-binding</keyword>
<evidence type="ECO:0000256" key="9">
    <source>
        <dbReference type="ARBA" id="ARBA00022840"/>
    </source>
</evidence>
<feature type="domain" description="Pyruvate kinase barrel" evidence="15">
    <location>
        <begin position="45"/>
        <end position="364"/>
    </location>
</feature>
<dbReference type="AlphaFoldDB" id="A0A518KAL0"/>
<dbReference type="NCBIfam" id="NF004491">
    <property type="entry name" value="PRK05826.1"/>
    <property type="match status" value="1"/>
</dbReference>
<dbReference type="GO" id="GO:0004743">
    <property type="term" value="F:pyruvate kinase activity"/>
    <property type="evidence" value="ECO:0007669"/>
    <property type="project" value="UniProtKB-UniRule"/>
</dbReference>
<evidence type="ECO:0000259" key="16">
    <source>
        <dbReference type="Pfam" id="PF02887"/>
    </source>
</evidence>
<dbReference type="NCBIfam" id="NF004978">
    <property type="entry name" value="PRK06354.1"/>
    <property type="match status" value="1"/>
</dbReference>
<reference evidence="17 18" key="1">
    <citation type="submission" date="2019-02" db="EMBL/GenBank/DDBJ databases">
        <title>Deep-cultivation of Planctomycetes and their phenomic and genomic characterization uncovers novel biology.</title>
        <authorList>
            <person name="Wiegand S."/>
            <person name="Jogler M."/>
            <person name="Boedeker C."/>
            <person name="Pinto D."/>
            <person name="Vollmers J."/>
            <person name="Rivas-Marin E."/>
            <person name="Kohn T."/>
            <person name="Peeters S.H."/>
            <person name="Heuer A."/>
            <person name="Rast P."/>
            <person name="Oberbeckmann S."/>
            <person name="Bunk B."/>
            <person name="Jeske O."/>
            <person name="Meyerdierks A."/>
            <person name="Storesund J.E."/>
            <person name="Kallscheuer N."/>
            <person name="Luecker S."/>
            <person name="Lage O.M."/>
            <person name="Pohl T."/>
            <person name="Merkel B.J."/>
            <person name="Hornburger P."/>
            <person name="Mueller R.-W."/>
            <person name="Bruemmer F."/>
            <person name="Labrenz M."/>
            <person name="Spormann A.M."/>
            <person name="Op den Camp H."/>
            <person name="Overmann J."/>
            <person name="Amann R."/>
            <person name="Jetten M.S.M."/>
            <person name="Mascher T."/>
            <person name="Medema M.H."/>
            <person name="Devos D.P."/>
            <person name="Kaster A.-K."/>
            <person name="Ovreas L."/>
            <person name="Rohde M."/>
            <person name="Galperin M.Y."/>
            <person name="Jogler C."/>
        </authorList>
    </citation>
    <scope>NUCLEOTIDE SEQUENCE [LARGE SCALE GENOMIC DNA]</scope>
    <source>
        <strain evidence="17 18">Spa11</strain>
    </source>
</reference>
<keyword evidence="6" id="KW-0479">Metal-binding</keyword>
<comment type="cofactor">
    <cofactor evidence="1">
        <name>K(+)</name>
        <dbReference type="ChEBI" id="CHEBI:29103"/>
    </cofactor>
</comment>
<dbReference type="PROSITE" id="PS00110">
    <property type="entry name" value="PYRUVATE_KINASE"/>
    <property type="match status" value="1"/>
</dbReference>
<dbReference type="Gene3D" id="3.40.1380.20">
    <property type="entry name" value="Pyruvate kinase, C-terminal domain"/>
    <property type="match status" value="1"/>
</dbReference>
<evidence type="ECO:0000256" key="4">
    <source>
        <dbReference type="ARBA" id="ARBA00012142"/>
    </source>
</evidence>
<keyword evidence="8 14" id="KW-0418">Kinase</keyword>
<dbReference type="InterPro" id="IPR040442">
    <property type="entry name" value="Pyrv_kinase-like_dom_sf"/>
</dbReference>
<dbReference type="InterPro" id="IPR015793">
    <property type="entry name" value="Pyrv_Knase_brl"/>
</dbReference>
<evidence type="ECO:0000256" key="5">
    <source>
        <dbReference type="ARBA" id="ARBA00022679"/>
    </source>
</evidence>
<evidence type="ECO:0000256" key="1">
    <source>
        <dbReference type="ARBA" id="ARBA00001958"/>
    </source>
</evidence>
<comment type="catalytic activity">
    <reaction evidence="14">
        <text>pyruvate + ATP = phosphoenolpyruvate + ADP + H(+)</text>
        <dbReference type="Rhea" id="RHEA:18157"/>
        <dbReference type="ChEBI" id="CHEBI:15361"/>
        <dbReference type="ChEBI" id="CHEBI:15378"/>
        <dbReference type="ChEBI" id="CHEBI:30616"/>
        <dbReference type="ChEBI" id="CHEBI:58702"/>
        <dbReference type="ChEBI" id="CHEBI:456216"/>
        <dbReference type="EC" id="2.7.1.40"/>
    </reaction>
</comment>
<evidence type="ECO:0000256" key="2">
    <source>
        <dbReference type="ARBA" id="ARBA00004997"/>
    </source>
</evidence>
<dbReference type="SUPFAM" id="SSF51621">
    <property type="entry name" value="Phosphoenolpyruvate/pyruvate domain"/>
    <property type="match status" value="1"/>
</dbReference>
<protein>
    <recommendedName>
        <fullName evidence="4 13">Pyruvate kinase</fullName>
        <ecNumber evidence="4 13">2.7.1.40</ecNumber>
    </recommendedName>
</protein>
<gene>
    <name evidence="17" type="primary">pyk</name>
    <name evidence="17" type="ORF">Spa11_30400</name>
</gene>
<evidence type="ECO:0000259" key="15">
    <source>
        <dbReference type="Pfam" id="PF00224"/>
    </source>
</evidence>
<evidence type="ECO:0000256" key="10">
    <source>
        <dbReference type="ARBA" id="ARBA00022842"/>
    </source>
</evidence>
<evidence type="ECO:0000256" key="6">
    <source>
        <dbReference type="ARBA" id="ARBA00022723"/>
    </source>
</evidence>
<evidence type="ECO:0000256" key="11">
    <source>
        <dbReference type="ARBA" id="ARBA00023152"/>
    </source>
</evidence>
<evidence type="ECO:0000313" key="18">
    <source>
        <dbReference type="Proteomes" id="UP000316426"/>
    </source>
</evidence>
<dbReference type="InterPro" id="IPR011037">
    <property type="entry name" value="Pyrv_Knase-like_insert_dom_sf"/>
</dbReference>
<name>A0A518KAL0_9BACT</name>
<dbReference type="GO" id="GO:0005524">
    <property type="term" value="F:ATP binding"/>
    <property type="evidence" value="ECO:0007669"/>
    <property type="project" value="UniProtKB-KW"/>
</dbReference>
<keyword evidence="9" id="KW-0067">ATP-binding</keyword>
<organism evidence="17 18">
    <name type="scientific">Botrimarina mediterranea</name>
    <dbReference type="NCBI Taxonomy" id="2528022"/>
    <lineage>
        <taxon>Bacteria</taxon>
        <taxon>Pseudomonadati</taxon>
        <taxon>Planctomycetota</taxon>
        <taxon>Planctomycetia</taxon>
        <taxon>Pirellulales</taxon>
        <taxon>Lacipirellulaceae</taxon>
        <taxon>Botrimarina</taxon>
    </lineage>
</organism>
<dbReference type="PANTHER" id="PTHR11817">
    <property type="entry name" value="PYRUVATE KINASE"/>
    <property type="match status" value="1"/>
</dbReference>
<dbReference type="EMBL" id="CP036349">
    <property type="protein sequence ID" value="QDV74831.1"/>
    <property type="molecule type" value="Genomic_DNA"/>
</dbReference>
<dbReference type="InterPro" id="IPR015813">
    <property type="entry name" value="Pyrv/PenolPyrv_kinase-like_dom"/>
</dbReference>
<dbReference type="RefSeq" id="WP_231932953.1">
    <property type="nucleotide sequence ID" value="NZ_CP036349.1"/>
</dbReference>
<dbReference type="UniPathway" id="UPA00109">
    <property type="reaction ID" value="UER00188"/>
</dbReference>
<feature type="domain" description="Pyruvate kinase C-terminal" evidence="16">
    <location>
        <begin position="401"/>
        <end position="501"/>
    </location>
</feature>
<sequence length="527" mass="56975">MTTENVESPSLVAAEATASLAEAVRTPLNTPVPMPNPADLRSNARTKIVATVGPACSDPEMLKKLAIAGVDVFRLNMAHGDIERQQQNVDTIRQISEELNHPLAILVDLAGPKFRLGEVAGDPLFCEHGREFFFVAGDQPGAENEFTCSYKPLVKELAVGNHVMLADGTVCMEVVEKTPGRARVRVIQQGTIRSRQGINLPDVKLSAPAISMTDHQHAEWAAKAGVDFVSLSFVRKPDEVHALRDILQSNGSEALVIAKIEKREALDRLDQIVAAADGIMVARGDLGVEIDVAEMPVEQKRIINTCHRHEKPVIIATQMLDSMHENLRPKRSEVTDVANAILDGGDACMLSGETAIGNYPLEAVQMMNRIALATERSLSERPPRDADAVPVGKRLHDVTRAVVRGAGSMAHTLRAKLVVAASFSGRTAMALSQQRSFTPTIGVSDNEQTLRKMCLYWGVTPLRGAPAFDTQALIRYMDAWAIENGFAVKGDRIVIVGGSHLTAGPDGSQEMTSGVHDIVIVHEVEGT</sequence>
<dbReference type="InterPro" id="IPR015795">
    <property type="entry name" value="Pyrv_Knase_C"/>
</dbReference>
<dbReference type="PRINTS" id="PR01050">
    <property type="entry name" value="PYRUVTKNASE"/>
</dbReference>
<keyword evidence="10 14" id="KW-0460">Magnesium</keyword>
<accession>A0A518KAL0</accession>
<keyword evidence="5 14" id="KW-0808">Transferase</keyword>
<dbReference type="GO" id="GO:0016301">
    <property type="term" value="F:kinase activity"/>
    <property type="evidence" value="ECO:0007669"/>
    <property type="project" value="UniProtKB-KW"/>
</dbReference>
<keyword evidence="18" id="KW-1185">Reference proteome</keyword>
<evidence type="ECO:0000313" key="17">
    <source>
        <dbReference type="EMBL" id="QDV74831.1"/>
    </source>
</evidence>
<dbReference type="InterPro" id="IPR018209">
    <property type="entry name" value="Pyrv_Knase_AS"/>
</dbReference>
<evidence type="ECO:0000256" key="13">
    <source>
        <dbReference type="NCBIfam" id="TIGR01064"/>
    </source>
</evidence>
<keyword evidence="11 14" id="KW-0324">Glycolysis</keyword>
<dbReference type="InterPro" id="IPR036918">
    <property type="entry name" value="Pyrv_Knase_C_sf"/>
</dbReference>
<dbReference type="Pfam" id="PF00224">
    <property type="entry name" value="PK"/>
    <property type="match status" value="1"/>
</dbReference>
<dbReference type="Gene3D" id="3.20.20.60">
    <property type="entry name" value="Phosphoenolpyruvate-binding domains"/>
    <property type="match status" value="1"/>
</dbReference>
<evidence type="ECO:0000256" key="3">
    <source>
        <dbReference type="ARBA" id="ARBA00008663"/>
    </source>
</evidence>
<proteinExistence type="inferred from homology"/>
<dbReference type="Gene3D" id="2.40.33.10">
    <property type="entry name" value="PK beta-barrel domain-like"/>
    <property type="match status" value="1"/>
</dbReference>
<dbReference type="SUPFAM" id="SSF50800">
    <property type="entry name" value="PK beta-barrel domain-like"/>
    <property type="match status" value="1"/>
</dbReference>
<dbReference type="Pfam" id="PF02887">
    <property type="entry name" value="PK_C"/>
    <property type="match status" value="1"/>
</dbReference>
<evidence type="ECO:0000256" key="14">
    <source>
        <dbReference type="RuleBase" id="RU000504"/>
    </source>
</evidence>
<dbReference type="InterPro" id="IPR015806">
    <property type="entry name" value="Pyrv_Knase_insert_dom_sf"/>
</dbReference>
<evidence type="ECO:0000256" key="8">
    <source>
        <dbReference type="ARBA" id="ARBA00022777"/>
    </source>
</evidence>
<evidence type="ECO:0000256" key="7">
    <source>
        <dbReference type="ARBA" id="ARBA00022741"/>
    </source>
</evidence>
<dbReference type="GO" id="GO:0000287">
    <property type="term" value="F:magnesium ion binding"/>
    <property type="evidence" value="ECO:0007669"/>
    <property type="project" value="UniProtKB-UniRule"/>
</dbReference>
<evidence type="ECO:0000256" key="12">
    <source>
        <dbReference type="ARBA" id="ARBA00023317"/>
    </source>
</evidence>
<dbReference type="KEGG" id="bmei:Spa11_30400"/>
<dbReference type="GO" id="GO:0030955">
    <property type="term" value="F:potassium ion binding"/>
    <property type="evidence" value="ECO:0007669"/>
    <property type="project" value="UniProtKB-UniRule"/>
</dbReference>
<dbReference type="SUPFAM" id="SSF52935">
    <property type="entry name" value="PK C-terminal domain-like"/>
    <property type="match status" value="1"/>
</dbReference>